<accession>A0A7C4TZW5</accession>
<comment type="caution">
    <text evidence="11">The sequence shown here is derived from an EMBL/GenBank/DDBJ whole genome shotgun (WGS) entry which is preliminary data.</text>
</comment>
<evidence type="ECO:0000256" key="2">
    <source>
        <dbReference type="ARBA" id="ARBA00022448"/>
    </source>
</evidence>
<dbReference type="InterPro" id="IPR055348">
    <property type="entry name" value="DctQ"/>
</dbReference>
<feature type="domain" description="Tripartite ATP-independent periplasmic transporters DctQ component" evidence="10">
    <location>
        <begin position="30"/>
        <end position="156"/>
    </location>
</feature>
<keyword evidence="3" id="KW-1003">Cell membrane</keyword>
<evidence type="ECO:0000256" key="4">
    <source>
        <dbReference type="ARBA" id="ARBA00022519"/>
    </source>
</evidence>
<dbReference type="PANTHER" id="PTHR35011:SF2">
    <property type="entry name" value="2,3-DIKETO-L-GULONATE TRAP TRANSPORTER SMALL PERMEASE PROTEIN YIAM"/>
    <property type="match status" value="1"/>
</dbReference>
<keyword evidence="6 9" id="KW-1133">Transmembrane helix</keyword>
<comment type="similarity">
    <text evidence="8">Belongs to the TRAP transporter small permease family.</text>
</comment>
<evidence type="ECO:0000256" key="3">
    <source>
        <dbReference type="ARBA" id="ARBA00022475"/>
    </source>
</evidence>
<evidence type="ECO:0000256" key="9">
    <source>
        <dbReference type="SAM" id="Phobius"/>
    </source>
</evidence>
<feature type="transmembrane region" description="Helical" evidence="9">
    <location>
        <begin position="53"/>
        <end position="70"/>
    </location>
</feature>
<organism evidence="11">
    <name type="scientific">Caldisericum exile</name>
    <dbReference type="NCBI Taxonomy" id="693075"/>
    <lineage>
        <taxon>Bacteria</taxon>
        <taxon>Pseudomonadati</taxon>
        <taxon>Caldisericota/Cryosericota group</taxon>
        <taxon>Caldisericota</taxon>
        <taxon>Caldisericia</taxon>
        <taxon>Caldisericales</taxon>
        <taxon>Caldisericaceae</taxon>
        <taxon>Caldisericum</taxon>
    </lineage>
</organism>
<dbReference type="GO" id="GO:0015740">
    <property type="term" value="P:C4-dicarboxylate transport"/>
    <property type="evidence" value="ECO:0007669"/>
    <property type="project" value="TreeGrafter"/>
</dbReference>
<comment type="subcellular location">
    <subcellularLocation>
        <location evidence="1">Cell inner membrane</location>
        <topology evidence="1">Multi-pass membrane protein</topology>
    </subcellularLocation>
</comment>
<dbReference type="AlphaFoldDB" id="A0A7C4TZW5"/>
<evidence type="ECO:0000256" key="8">
    <source>
        <dbReference type="ARBA" id="ARBA00038436"/>
    </source>
</evidence>
<evidence type="ECO:0000256" key="1">
    <source>
        <dbReference type="ARBA" id="ARBA00004429"/>
    </source>
</evidence>
<dbReference type="Pfam" id="PF04290">
    <property type="entry name" value="DctQ"/>
    <property type="match status" value="1"/>
</dbReference>
<protein>
    <submittedName>
        <fullName evidence="11">TRAP transporter small permease</fullName>
    </submittedName>
</protein>
<proteinExistence type="inferred from homology"/>
<evidence type="ECO:0000313" key="11">
    <source>
        <dbReference type="EMBL" id="HGW59869.1"/>
    </source>
</evidence>
<name>A0A7C4TZW5_9BACT</name>
<evidence type="ECO:0000256" key="6">
    <source>
        <dbReference type="ARBA" id="ARBA00022989"/>
    </source>
</evidence>
<gene>
    <name evidence="11" type="ORF">ENV82_00270</name>
</gene>
<keyword evidence="5 9" id="KW-0812">Transmembrane</keyword>
<feature type="transmembrane region" description="Helical" evidence="9">
    <location>
        <begin position="21"/>
        <end position="41"/>
    </location>
</feature>
<evidence type="ECO:0000256" key="7">
    <source>
        <dbReference type="ARBA" id="ARBA00023136"/>
    </source>
</evidence>
<feature type="transmembrane region" description="Helical" evidence="9">
    <location>
        <begin position="132"/>
        <end position="156"/>
    </location>
</feature>
<keyword evidence="4" id="KW-0997">Cell inner membrane</keyword>
<feature type="transmembrane region" description="Helical" evidence="9">
    <location>
        <begin position="91"/>
        <end position="112"/>
    </location>
</feature>
<dbReference type="GO" id="GO:0022857">
    <property type="term" value="F:transmembrane transporter activity"/>
    <property type="evidence" value="ECO:0007669"/>
    <property type="project" value="TreeGrafter"/>
</dbReference>
<dbReference type="PANTHER" id="PTHR35011">
    <property type="entry name" value="2,3-DIKETO-L-GULONATE TRAP TRANSPORTER SMALL PERMEASE PROTEIN YIAM"/>
    <property type="match status" value="1"/>
</dbReference>
<keyword evidence="2" id="KW-0813">Transport</keyword>
<dbReference type="GO" id="GO:0005886">
    <property type="term" value="C:plasma membrane"/>
    <property type="evidence" value="ECO:0007669"/>
    <property type="project" value="UniProtKB-SubCell"/>
</dbReference>
<sequence>MERIYKSISIGERYISKVLEVSIMIVFVAMVFIVFLQIIAREFFRSLSWTEELTRYLLIYLTFFGAVLAYKNKRHIVVDFIVERMRGKKDFVYFLTTIISAIFFLAGIFYGFEFIVHSQYQRSPALQIPMQLLYFSIPLSFIFMLYYALLDILRFLTERGKRGENK</sequence>
<dbReference type="InterPro" id="IPR007387">
    <property type="entry name" value="TRAP_DctQ"/>
</dbReference>
<evidence type="ECO:0000256" key="5">
    <source>
        <dbReference type="ARBA" id="ARBA00022692"/>
    </source>
</evidence>
<dbReference type="EMBL" id="DTHV01000012">
    <property type="protein sequence ID" value="HGW59869.1"/>
    <property type="molecule type" value="Genomic_DNA"/>
</dbReference>
<keyword evidence="7 9" id="KW-0472">Membrane</keyword>
<evidence type="ECO:0000259" key="10">
    <source>
        <dbReference type="Pfam" id="PF04290"/>
    </source>
</evidence>
<reference evidence="11" key="1">
    <citation type="journal article" date="2020" name="mSystems">
        <title>Genome- and Community-Level Interaction Insights into Carbon Utilization and Element Cycling Functions of Hydrothermarchaeota in Hydrothermal Sediment.</title>
        <authorList>
            <person name="Zhou Z."/>
            <person name="Liu Y."/>
            <person name="Xu W."/>
            <person name="Pan J."/>
            <person name="Luo Z.H."/>
            <person name="Li M."/>
        </authorList>
    </citation>
    <scope>NUCLEOTIDE SEQUENCE [LARGE SCALE GENOMIC DNA]</scope>
    <source>
        <strain evidence="11">SpSt-794</strain>
    </source>
</reference>